<reference evidence="5" key="1">
    <citation type="submission" date="2022-07" db="EMBL/GenBank/DDBJ databases">
        <title>Genome Sequence of Leucocoprinus birnbaumii.</title>
        <authorList>
            <person name="Buettner E."/>
        </authorList>
    </citation>
    <scope>NUCLEOTIDE SEQUENCE</scope>
    <source>
        <strain evidence="5">VT141</strain>
    </source>
</reference>
<dbReference type="GO" id="GO:0005794">
    <property type="term" value="C:Golgi apparatus"/>
    <property type="evidence" value="ECO:0007669"/>
    <property type="project" value="TreeGrafter"/>
</dbReference>
<feature type="chain" id="PRO_5041912849" description="Alpha-1,2-mannosyltransferase" evidence="4">
    <location>
        <begin position="27"/>
        <end position="342"/>
    </location>
</feature>
<evidence type="ECO:0008006" key="7">
    <source>
        <dbReference type="Google" id="ProtNLM"/>
    </source>
</evidence>
<dbReference type="PANTHER" id="PTHR31121:SF6">
    <property type="entry name" value="ALPHA-1,2 MANNOSYLTRANSFERASE KTR1"/>
    <property type="match status" value="1"/>
</dbReference>
<accession>A0AAD5VLB1</accession>
<dbReference type="InterPro" id="IPR029044">
    <property type="entry name" value="Nucleotide-diphossugar_trans"/>
</dbReference>
<dbReference type="GO" id="GO:0006487">
    <property type="term" value="P:protein N-linked glycosylation"/>
    <property type="evidence" value="ECO:0007669"/>
    <property type="project" value="TreeGrafter"/>
</dbReference>
<dbReference type="Gene3D" id="3.90.550.10">
    <property type="entry name" value="Spore Coat Polysaccharide Biosynthesis Protein SpsA, Chain A"/>
    <property type="match status" value="1"/>
</dbReference>
<gene>
    <name evidence="5" type="ORF">NP233_g8931</name>
</gene>
<feature type="active site" description="Nucleophile" evidence="3">
    <location>
        <position position="255"/>
    </location>
</feature>
<comment type="similarity">
    <text evidence="1">Belongs to the glycosyltransferase 15 family.</text>
</comment>
<dbReference type="Pfam" id="PF01793">
    <property type="entry name" value="Glyco_transf_15"/>
    <property type="match status" value="1"/>
</dbReference>
<dbReference type="GO" id="GO:0000032">
    <property type="term" value="P:cell wall mannoprotein biosynthetic process"/>
    <property type="evidence" value="ECO:0007669"/>
    <property type="project" value="TreeGrafter"/>
</dbReference>
<dbReference type="Proteomes" id="UP001213000">
    <property type="component" value="Unassembled WGS sequence"/>
</dbReference>
<proteinExistence type="inferred from homology"/>
<dbReference type="EMBL" id="JANIEX010000758">
    <property type="protein sequence ID" value="KAJ3563454.1"/>
    <property type="molecule type" value="Genomic_DNA"/>
</dbReference>
<evidence type="ECO:0000313" key="6">
    <source>
        <dbReference type="Proteomes" id="UP001213000"/>
    </source>
</evidence>
<comment type="caution">
    <text evidence="5">The sequence shown here is derived from an EMBL/GenBank/DDBJ whole genome shotgun (WGS) entry which is preliminary data.</text>
</comment>
<evidence type="ECO:0000256" key="4">
    <source>
        <dbReference type="SAM" id="SignalP"/>
    </source>
</evidence>
<keyword evidence="6" id="KW-1185">Reference proteome</keyword>
<evidence type="ECO:0000256" key="2">
    <source>
        <dbReference type="ARBA" id="ARBA00022679"/>
    </source>
</evidence>
<dbReference type="GO" id="GO:0000026">
    <property type="term" value="F:alpha-1,2-mannosyltransferase activity"/>
    <property type="evidence" value="ECO:0007669"/>
    <property type="project" value="TreeGrafter"/>
</dbReference>
<name>A0AAD5VLB1_9AGAR</name>
<dbReference type="SUPFAM" id="SSF53448">
    <property type="entry name" value="Nucleotide-diphospho-sugar transferases"/>
    <property type="match status" value="1"/>
</dbReference>
<organism evidence="5 6">
    <name type="scientific">Leucocoprinus birnbaumii</name>
    <dbReference type="NCBI Taxonomy" id="56174"/>
    <lineage>
        <taxon>Eukaryota</taxon>
        <taxon>Fungi</taxon>
        <taxon>Dikarya</taxon>
        <taxon>Basidiomycota</taxon>
        <taxon>Agaricomycotina</taxon>
        <taxon>Agaricomycetes</taxon>
        <taxon>Agaricomycetidae</taxon>
        <taxon>Agaricales</taxon>
        <taxon>Agaricineae</taxon>
        <taxon>Agaricaceae</taxon>
        <taxon>Leucocoprinus</taxon>
    </lineage>
</organism>
<protein>
    <recommendedName>
        <fullName evidence="7">Alpha-1,2-mannosyltransferase</fullName>
    </recommendedName>
</protein>
<keyword evidence="2" id="KW-0808">Transferase</keyword>
<feature type="signal peptide" evidence="4">
    <location>
        <begin position="1"/>
        <end position="26"/>
    </location>
</feature>
<evidence type="ECO:0000313" key="5">
    <source>
        <dbReference type="EMBL" id="KAJ3563454.1"/>
    </source>
</evidence>
<dbReference type="GO" id="GO:0016020">
    <property type="term" value="C:membrane"/>
    <property type="evidence" value="ECO:0007669"/>
    <property type="project" value="InterPro"/>
</dbReference>
<dbReference type="AlphaFoldDB" id="A0AAD5VLB1"/>
<dbReference type="FunFam" id="3.90.550.10:FF:000051">
    <property type="entry name" value="Alpha-1,2-mannosyltransferase (Ktr4)"/>
    <property type="match status" value="1"/>
</dbReference>
<keyword evidence="4" id="KW-0732">Signal</keyword>
<dbReference type="PIRSF" id="PIRSF018153">
    <property type="entry name" value="Glyco_trans_15"/>
    <property type="match status" value="1"/>
</dbReference>
<evidence type="ECO:0000256" key="3">
    <source>
        <dbReference type="PIRSR" id="PIRSR018153-1"/>
    </source>
</evidence>
<evidence type="ECO:0000256" key="1">
    <source>
        <dbReference type="ARBA" id="ARBA00007677"/>
    </source>
</evidence>
<dbReference type="InterPro" id="IPR002685">
    <property type="entry name" value="Glyco_trans_15"/>
</dbReference>
<sequence>MTLARYYLLLPLFLLCLYLFPFSRRAAVVNVPLVQRANATFYMLARNSDLDGVVATIEQVEKRFNRNFNYPYVLLNDVPFADKFVDTIRSLTHSEVEFGIIPADHWNPPGWINETEAAASRRKLADAGVKYAGSISYRNMCRFNSGFFFQHPTMLKYRWYWRLEPDVRYHCNIDFDPFRYMEEHNKTYAFTIATYEDPSTIPTLWPTVRGTFDTSFLACVLTCLFPEFGRIHPATIAQGNALRFISHNYVWNNFEIADMDFWRADTYKDFFSHLDQTGGFYYERWGDAPVHSIAAALFLNKNQIHFFDEIGYQHDDWSHCPSNPTPQMECDCDPANSFGVLT</sequence>
<dbReference type="PANTHER" id="PTHR31121">
    <property type="entry name" value="ALPHA-1,2 MANNOSYLTRANSFERASE KTR1"/>
    <property type="match status" value="1"/>
</dbReference>